<evidence type="ECO:0000259" key="1">
    <source>
        <dbReference type="Pfam" id="PF05050"/>
    </source>
</evidence>
<dbReference type="SUPFAM" id="SSF53335">
    <property type="entry name" value="S-adenosyl-L-methionine-dependent methyltransferases"/>
    <property type="match status" value="1"/>
</dbReference>
<reference evidence="2 3" key="1">
    <citation type="submission" date="2017-02" db="EMBL/GenBank/DDBJ databases">
        <authorList>
            <person name="Peterson S.W."/>
        </authorList>
    </citation>
    <scope>NUCLEOTIDE SEQUENCE [LARGE SCALE GENOMIC DNA]</scope>
    <source>
        <strain evidence="2 3">DSM 22335</strain>
    </source>
</reference>
<dbReference type="GO" id="GO:0008168">
    <property type="term" value="F:methyltransferase activity"/>
    <property type="evidence" value="ECO:0007669"/>
    <property type="project" value="UniProtKB-KW"/>
</dbReference>
<dbReference type="InterPro" id="IPR029063">
    <property type="entry name" value="SAM-dependent_MTases_sf"/>
</dbReference>
<dbReference type="Pfam" id="PF05050">
    <property type="entry name" value="Methyltransf_21"/>
    <property type="match status" value="1"/>
</dbReference>
<dbReference type="InterPro" id="IPR052514">
    <property type="entry name" value="SAM-dependent_MTase"/>
</dbReference>
<keyword evidence="3" id="KW-1185">Reference proteome</keyword>
<sequence>MVRFLCWFTWESRYELYLSERQTTHSGASLSEMHAGTVASCKSNREIIIMIKKAFKHLFHSMGYALKPVHRKSFFGGDGLRTFRIGRFQLLANKNHTIEFNMRQFPFYNLNLPRLARFVEGRFPGAAVVDIGANIGDTAAFIRNMSDVPVICIEGNDYYFGLLEKNTQSIPDVTLIKTYLAEKTTEIAGKPTFVEGTSSILEGEDRIRLVSFDDLAKDPAYDFSRVKIIKTDTDGYDMMILRGAMDFIERNKPVLFFEYDREFLRQQKDPGIDTLRKLADAGYHRILFYDNQGRFIVALTTQDFDSIVQMHDYIEGYKAPFEFYDICFFHKDDDEMACAFVSSEMRLNAAE</sequence>
<evidence type="ECO:0000313" key="2">
    <source>
        <dbReference type="EMBL" id="SJZ52794.1"/>
    </source>
</evidence>
<gene>
    <name evidence="2" type="ORF">SAMN04488132_102450</name>
</gene>
<dbReference type="PANTHER" id="PTHR34203:SF15">
    <property type="entry name" value="SLL1173 PROTEIN"/>
    <property type="match status" value="1"/>
</dbReference>
<feature type="domain" description="Methyltransferase FkbM" evidence="1">
    <location>
        <begin position="130"/>
        <end position="283"/>
    </location>
</feature>
<dbReference type="Gene3D" id="3.40.50.150">
    <property type="entry name" value="Vaccinia Virus protein VP39"/>
    <property type="match status" value="1"/>
</dbReference>
<evidence type="ECO:0000313" key="3">
    <source>
        <dbReference type="Proteomes" id="UP000190888"/>
    </source>
</evidence>
<dbReference type="Proteomes" id="UP000190888">
    <property type="component" value="Unassembled WGS sequence"/>
</dbReference>
<dbReference type="PANTHER" id="PTHR34203">
    <property type="entry name" value="METHYLTRANSFERASE, FKBM FAMILY PROTEIN"/>
    <property type="match status" value="1"/>
</dbReference>
<dbReference type="NCBIfam" id="TIGR01444">
    <property type="entry name" value="fkbM_fam"/>
    <property type="match status" value="1"/>
</dbReference>
<proteinExistence type="predicted"/>
<dbReference type="EMBL" id="FUWH01000002">
    <property type="protein sequence ID" value="SJZ52794.1"/>
    <property type="molecule type" value="Genomic_DNA"/>
</dbReference>
<organism evidence="2 3">
    <name type="scientific">Sediminibacterium ginsengisoli</name>
    <dbReference type="NCBI Taxonomy" id="413434"/>
    <lineage>
        <taxon>Bacteria</taxon>
        <taxon>Pseudomonadati</taxon>
        <taxon>Bacteroidota</taxon>
        <taxon>Chitinophagia</taxon>
        <taxon>Chitinophagales</taxon>
        <taxon>Chitinophagaceae</taxon>
        <taxon>Sediminibacterium</taxon>
    </lineage>
</organism>
<name>A0A1T4LE96_9BACT</name>
<dbReference type="GO" id="GO:0032259">
    <property type="term" value="P:methylation"/>
    <property type="evidence" value="ECO:0007669"/>
    <property type="project" value="UniProtKB-KW"/>
</dbReference>
<dbReference type="InterPro" id="IPR006342">
    <property type="entry name" value="FkbM_mtfrase"/>
</dbReference>
<dbReference type="OrthoDB" id="9812600at2"/>
<keyword evidence="2" id="KW-0808">Transferase</keyword>
<accession>A0A1T4LE96</accession>
<protein>
    <submittedName>
        <fullName evidence="2">Methyltransferase, FkbM family</fullName>
    </submittedName>
</protein>
<dbReference type="AlphaFoldDB" id="A0A1T4LE96"/>
<keyword evidence="2" id="KW-0489">Methyltransferase</keyword>